<keyword evidence="13 18" id="KW-0547">Nucleotide-binding</keyword>
<keyword evidence="11 18" id="KW-0808">Transferase</keyword>
<keyword evidence="22" id="KW-1185">Reference proteome</keyword>
<evidence type="ECO:0000256" key="12">
    <source>
        <dbReference type="ARBA" id="ARBA00022723"/>
    </source>
</evidence>
<dbReference type="UniPathway" id="UPA00031">
    <property type="reaction ID" value="UER00006"/>
</dbReference>
<gene>
    <name evidence="18 21" type="primary">hisG</name>
    <name evidence="21" type="ORF">MAMC_01908</name>
</gene>
<accession>A0A5E6MEH1</accession>
<dbReference type="InterPro" id="IPR020621">
    <property type="entry name" value="ATP-PRT_HisG_long"/>
</dbReference>
<keyword evidence="12 18" id="KW-0479">Metal-binding</keyword>
<evidence type="ECO:0000256" key="3">
    <source>
        <dbReference type="ARBA" id="ARBA00004496"/>
    </source>
</evidence>
<comment type="subcellular location">
    <subcellularLocation>
        <location evidence="3 18">Cytoplasm</location>
    </subcellularLocation>
</comment>
<comment type="function">
    <text evidence="17 18">Catalyzes the condensation of ATP and 5-phosphoribose 1-diphosphate to form N'-(5'-phosphoribosyl)-ATP (PR-ATP). Has a crucial role in the pathway because the rate of histidine biosynthesis seems to be controlled primarily by regulation of HisG enzymatic activity.</text>
</comment>
<evidence type="ECO:0000256" key="9">
    <source>
        <dbReference type="ARBA" id="ARBA00022605"/>
    </source>
</evidence>
<dbReference type="GO" id="GO:0005737">
    <property type="term" value="C:cytoplasm"/>
    <property type="evidence" value="ECO:0007669"/>
    <property type="project" value="UniProtKB-SubCell"/>
</dbReference>
<evidence type="ECO:0000259" key="19">
    <source>
        <dbReference type="Pfam" id="PF01634"/>
    </source>
</evidence>
<dbReference type="SUPFAM" id="SSF54913">
    <property type="entry name" value="GlnB-like"/>
    <property type="match status" value="1"/>
</dbReference>
<evidence type="ECO:0000256" key="7">
    <source>
        <dbReference type="ARBA" id="ARBA00020998"/>
    </source>
</evidence>
<evidence type="ECO:0000256" key="14">
    <source>
        <dbReference type="ARBA" id="ARBA00022840"/>
    </source>
</evidence>
<comment type="caution">
    <text evidence="21">The sequence shown here is derived from an EMBL/GenBank/DDBJ whole genome shotgun (WGS) entry which is preliminary data.</text>
</comment>
<keyword evidence="15 18" id="KW-0460">Magnesium</keyword>
<dbReference type="AlphaFoldDB" id="A0A5E6MEH1"/>
<evidence type="ECO:0000313" key="21">
    <source>
        <dbReference type="EMBL" id="VVM07954.1"/>
    </source>
</evidence>
<evidence type="ECO:0000256" key="8">
    <source>
        <dbReference type="ARBA" id="ARBA00022490"/>
    </source>
</evidence>
<dbReference type="InterPro" id="IPR015867">
    <property type="entry name" value="N-reg_PII/ATP_PRibTrfase_C"/>
</dbReference>
<evidence type="ECO:0000256" key="6">
    <source>
        <dbReference type="ARBA" id="ARBA00011946"/>
    </source>
</evidence>
<dbReference type="FunFam" id="3.30.70.120:FF:000002">
    <property type="entry name" value="ATP phosphoribosyltransferase"/>
    <property type="match status" value="1"/>
</dbReference>
<dbReference type="Pfam" id="PF01634">
    <property type="entry name" value="HisG"/>
    <property type="match status" value="1"/>
</dbReference>
<evidence type="ECO:0000256" key="5">
    <source>
        <dbReference type="ARBA" id="ARBA00007955"/>
    </source>
</evidence>
<dbReference type="GO" id="GO:0000287">
    <property type="term" value="F:magnesium ion binding"/>
    <property type="evidence" value="ECO:0007669"/>
    <property type="project" value="UniProtKB-UniRule"/>
</dbReference>
<evidence type="ECO:0000256" key="1">
    <source>
        <dbReference type="ARBA" id="ARBA00000915"/>
    </source>
</evidence>
<dbReference type="GO" id="GO:0000105">
    <property type="term" value="P:L-histidine biosynthetic process"/>
    <property type="evidence" value="ECO:0007669"/>
    <property type="project" value="UniProtKB-UniRule"/>
</dbReference>
<dbReference type="RefSeq" id="WP_142525825.1">
    <property type="nucleotide sequence ID" value="NZ_CABFUZ020000214.1"/>
</dbReference>
<evidence type="ECO:0000256" key="18">
    <source>
        <dbReference type="HAMAP-Rule" id="MF_00079"/>
    </source>
</evidence>
<dbReference type="NCBIfam" id="TIGR00070">
    <property type="entry name" value="hisG"/>
    <property type="match status" value="1"/>
</dbReference>
<keyword evidence="10 18" id="KW-0328">Glycosyltransferase</keyword>
<comment type="activity regulation">
    <text evidence="18">Feedback inhibited by histidine.</text>
</comment>
<protein>
    <recommendedName>
        <fullName evidence="7 18">ATP phosphoribosyltransferase</fullName>
        <shortName evidence="18">ATP-PRT</shortName>
        <shortName evidence="18">ATP-PRTase</shortName>
        <ecNumber evidence="6 18">2.4.2.17</ecNumber>
    </recommendedName>
</protein>
<comment type="similarity">
    <text evidence="5 18">Belongs to the ATP phosphoribosyltransferase family. Long subfamily.</text>
</comment>
<dbReference type="PANTHER" id="PTHR21403:SF10">
    <property type="entry name" value="ATP PHOSPHORIBOSYLTRANSFERASE"/>
    <property type="match status" value="1"/>
</dbReference>
<dbReference type="GO" id="GO:0005524">
    <property type="term" value="F:ATP binding"/>
    <property type="evidence" value="ECO:0007669"/>
    <property type="project" value="UniProtKB-KW"/>
</dbReference>
<dbReference type="PANTHER" id="PTHR21403">
    <property type="entry name" value="ATP PHOSPHORIBOSYLTRANSFERASE ATP-PRTASE"/>
    <property type="match status" value="1"/>
</dbReference>
<proteinExistence type="inferred from homology"/>
<comment type="cofactor">
    <cofactor evidence="2 18">
        <name>Mg(2+)</name>
        <dbReference type="ChEBI" id="CHEBI:18420"/>
    </cofactor>
</comment>
<dbReference type="OrthoDB" id="9801867at2"/>
<feature type="domain" description="ATP phosphoribosyltransferase catalytic" evidence="19">
    <location>
        <begin position="52"/>
        <end position="208"/>
    </location>
</feature>
<dbReference type="InterPro" id="IPR013115">
    <property type="entry name" value="HisG_C"/>
</dbReference>
<reference evidence="21" key="1">
    <citation type="submission" date="2019-09" db="EMBL/GenBank/DDBJ databases">
        <authorList>
            <person name="Cremers G."/>
        </authorList>
    </citation>
    <scope>NUCLEOTIDE SEQUENCE [LARGE SCALE GENOMIC DNA]</scope>
    <source>
        <strain evidence="21">3B</strain>
    </source>
</reference>
<dbReference type="InterPro" id="IPR011322">
    <property type="entry name" value="N-reg_PII-like_a/b"/>
</dbReference>
<dbReference type="EMBL" id="CABFUZ020000214">
    <property type="protein sequence ID" value="VVM07954.1"/>
    <property type="molecule type" value="Genomic_DNA"/>
</dbReference>
<dbReference type="EC" id="2.4.2.17" evidence="6 18"/>
<organism evidence="21 22">
    <name type="scientific">Methylacidimicrobium cyclopophantes</name>
    <dbReference type="NCBI Taxonomy" id="1041766"/>
    <lineage>
        <taxon>Bacteria</taxon>
        <taxon>Pseudomonadati</taxon>
        <taxon>Verrucomicrobiota</taxon>
        <taxon>Methylacidimicrobium</taxon>
    </lineage>
</organism>
<evidence type="ECO:0000256" key="15">
    <source>
        <dbReference type="ARBA" id="ARBA00022842"/>
    </source>
</evidence>
<evidence type="ECO:0000256" key="16">
    <source>
        <dbReference type="ARBA" id="ARBA00023102"/>
    </source>
</evidence>
<name>A0A5E6MEH1_9BACT</name>
<evidence type="ECO:0000256" key="17">
    <source>
        <dbReference type="ARBA" id="ARBA00024861"/>
    </source>
</evidence>
<dbReference type="HAMAP" id="MF_00079">
    <property type="entry name" value="HisG_Long"/>
    <property type="match status" value="1"/>
</dbReference>
<dbReference type="InterPro" id="IPR013820">
    <property type="entry name" value="ATP_PRibTrfase_cat"/>
</dbReference>
<dbReference type="Proteomes" id="UP000381693">
    <property type="component" value="Unassembled WGS sequence"/>
</dbReference>
<keyword evidence="8 18" id="KW-0963">Cytoplasm</keyword>
<evidence type="ECO:0000256" key="10">
    <source>
        <dbReference type="ARBA" id="ARBA00022676"/>
    </source>
</evidence>
<keyword evidence="14 18" id="KW-0067">ATP-binding</keyword>
<evidence type="ECO:0000256" key="2">
    <source>
        <dbReference type="ARBA" id="ARBA00001946"/>
    </source>
</evidence>
<keyword evidence="9 18" id="KW-0028">Amino-acid biosynthesis</keyword>
<dbReference type="NCBIfam" id="TIGR03455">
    <property type="entry name" value="HisG_C-term"/>
    <property type="match status" value="1"/>
</dbReference>
<feature type="domain" description="Histidine biosynthesis HisG C-terminal" evidence="20">
    <location>
        <begin position="218"/>
        <end position="289"/>
    </location>
</feature>
<comment type="catalytic activity">
    <reaction evidence="1 18">
        <text>1-(5-phospho-beta-D-ribosyl)-ATP + diphosphate = 5-phospho-alpha-D-ribose 1-diphosphate + ATP</text>
        <dbReference type="Rhea" id="RHEA:18473"/>
        <dbReference type="ChEBI" id="CHEBI:30616"/>
        <dbReference type="ChEBI" id="CHEBI:33019"/>
        <dbReference type="ChEBI" id="CHEBI:58017"/>
        <dbReference type="ChEBI" id="CHEBI:73183"/>
        <dbReference type="EC" id="2.4.2.17"/>
    </reaction>
</comment>
<dbReference type="Pfam" id="PF08029">
    <property type="entry name" value="HisG_C"/>
    <property type="match status" value="1"/>
</dbReference>
<comment type="pathway">
    <text evidence="4 18">Amino-acid biosynthesis; L-histidine biosynthesis; L-histidine from 5-phospho-alpha-D-ribose 1-diphosphate: step 1/9.</text>
</comment>
<dbReference type="Gene3D" id="3.30.70.120">
    <property type="match status" value="1"/>
</dbReference>
<evidence type="ECO:0000256" key="11">
    <source>
        <dbReference type="ARBA" id="ARBA00022679"/>
    </source>
</evidence>
<dbReference type="Gene3D" id="3.40.190.10">
    <property type="entry name" value="Periplasmic binding protein-like II"/>
    <property type="match status" value="2"/>
</dbReference>
<evidence type="ECO:0000256" key="4">
    <source>
        <dbReference type="ARBA" id="ARBA00004667"/>
    </source>
</evidence>
<evidence type="ECO:0000256" key="13">
    <source>
        <dbReference type="ARBA" id="ARBA00022741"/>
    </source>
</evidence>
<evidence type="ECO:0000313" key="22">
    <source>
        <dbReference type="Proteomes" id="UP000381693"/>
    </source>
</evidence>
<sequence>MSETKLRIGLPKGSLEEATIELFRRAGYTVSRSSRGYRPYIDHPGMEVRLVRPQELARYVDQGFLDCGITGMDWILENNASVHVVCELPYNRSTRLPVRWVLAVHESSPIRSPKDLQGKRIATEAVRLVTAYLERHGVQAEVEFSWGATEVKVPELVDAIVDITETGSSLKANNLRVIDTVLQSYPQFLCAHSVWADAERRKQIESLALLLLAALRGEEKVGLKMNVAKSGIAAVLAILPALRRPTVSPLADGEWLAVETVLDESQVRDLIPRLKELGAEGIIEYPLNKVIY</sequence>
<evidence type="ECO:0000259" key="20">
    <source>
        <dbReference type="Pfam" id="PF08029"/>
    </source>
</evidence>
<dbReference type="SUPFAM" id="SSF53850">
    <property type="entry name" value="Periplasmic binding protein-like II"/>
    <property type="match status" value="1"/>
</dbReference>
<keyword evidence="16 18" id="KW-0368">Histidine biosynthesis</keyword>
<dbReference type="GO" id="GO:0003879">
    <property type="term" value="F:ATP phosphoribosyltransferase activity"/>
    <property type="evidence" value="ECO:0007669"/>
    <property type="project" value="UniProtKB-UniRule"/>
</dbReference>
<dbReference type="InterPro" id="IPR001348">
    <property type="entry name" value="ATP_PRibTrfase_HisG"/>
</dbReference>